<reference evidence="2" key="1">
    <citation type="submission" date="2023-08" db="EMBL/GenBank/DDBJ databases">
        <authorList>
            <person name="Audoor S."/>
            <person name="Bilcke G."/>
        </authorList>
    </citation>
    <scope>NUCLEOTIDE SEQUENCE</scope>
</reference>
<accession>A0AAD2FDK8</accession>
<proteinExistence type="predicted"/>
<gene>
    <name evidence="2" type="ORF">CYCCA115_LOCUS3397</name>
</gene>
<evidence type="ECO:0000256" key="1">
    <source>
        <dbReference type="SAM" id="MobiDB-lite"/>
    </source>
</evidence>
<protein>
    <submittedName>
        <fullName evidence="2">Uncharacterized protein</fullName>
    </submittedName>
</protein>
<sequence length="297" mass="33203">MMLQKQSDKSFVLPEAGTESTDSSSDVSFQSASLRTADCDESSPTLSPLKHCVTIGSTDSKDILSLMNRRNGNPRDNVFTTSSRKLSDRRVSEMFLKERRMSLYDSYARSSSKSFFVDDLQTLFDAPEEEEDATSSSTPSSVISINKTCTFGGVEIREYPIIAGDSPAGFKGPPLAIGWTPVSTVRFPNVEKYESVRSRHRRTAKDLTIPASQRMVILTNQGFARSEIQKCTKDANLARRQRKETMATLKYQATFEKIESVKRKTLNVVTFGQRNKAQKEYLEKYVPNYGVAPTPVA</sequence>
<dbReference type="Proteomes" id="UP001295423">
    <property type="component" value="Unassembled WGS sequence"/>
</dbReference>
<feature type="compositionally biased region" description="Low complexity" evidence="1">
    <location>
        <begin position="20"/>
        <end position="33"/>
    </location>
</feature>
<feature type="region of interest" description="Disordered" evidence="1">
    <location>
        <begin position="1"/>
        <end position="44"/>
    </location>
</feature>
<evidence type="ECO:0000313" key="3">
    <source>
        <dbReference type="Proteomes" id="UP001295423"/>
    </source>
</evidence>
<keyword evidence="3" id="KW-1185">Reference proteome</keyword>
<dbReference type="AlphaFoldDB" id="A0AAD2FDK8"/>
<evidence type="ECO:0000313" key="2">
    <source>
        <dbReference type="EMBL" id="CAJ1933646.1"/>
    </source>
</evidence>
<comment type="caution">
    <text evidence="2">The sequence shown here is derived from an EMBL/GenBank/DDBJ whole genome shotgun (WGS) entry which is preliminary data.</text>
</comment>
<dbReference type="EMBL" id="CAKOGP040000291">
    <property type="protein sequence ID" value="CAJ1933646.1"/>
    <property type="molecule type" value="Genomic_DNA"/>
</dbReference>
<name>A0AAD2FDK8_9STRA</name>
<organism evidence="2 3">
    <name type="scientific">Cylindrotheca closterium</name>
    <dbReference type="NCBI Taxonomy" id="2856"/>
    <lineage>
        <taxon>Eukaryota</taxon>
        <taxon>Sar</taxon>
        <taxon>Stramenopiles</taxon>
        <taxon>Ochrophyta</taxon>
        <taxon>Bacillariophyta</taxon>
        <taxon>Bacillariophyceae</taxon>
        <taxon>Bacillariophycidae</taxon>
        <taxon>Bacillariales</taxon>
        <taxon>Bacillariaceae</taxon>
        <taxon>Cylindrotheca</taxon>
    </lineage>
</organism>